<sequence>MADIWWYGQSCIKVKGKNASVVFDPYDAGFTGLKPLKIEGNIVCVTHDHKDHNNIEAVRGVDDEAPFVINGPGEYEKLGVNIVGVTSFHDDNNGSERGLNTIYLATIDEVNVVHLGDFGQKKLTQNQIEELSLCDILFIPVGGVYTINAKEAPDVISALEPKIVVPIHYKIANLKFDLAPVDAFLKAMGKEKIEPQTKLSVSKDKFVEELEITVLEMQ</sequence>
<comment type="caution">
    <text evidence="1">The sequence shown here is derived from an EMBL/GenBank/DDBJ whole genome shotgun (WGS) entry which is preliminary data.</text>
</comment>
<evidence type="ECO:0000313" key="1">
    <source>
        <dbReference type="EMBL" id="OGD86091.1"/>
    </source>
</evidence>
<protein>
    <recommendedName>
        <fullName evidence="3">Lactamase</fullName>
    </recommendedName>
</protein>
<evidence type="ECO:0000313" key="2">
    <source>
        <dbReference type="Proteomes" id="UP000176317"/>
    </source>
</evidence>
<dbReference type="AlphaFoldDB" id="A0A1F5G2I9"/>
<dbReference type="Pfam" id="PF13483">
    <property type="entry name" value="Lactamase_B_3"/>
    <property type="match status" value="1"/>
</dbReference>
<reference evidence="1 2" key="1">
    <citation type="journal article" date="2016" name="Nat. Commun.">
        <title>Thousands of microbial genomes shed light on interconnected biogeochemical processes in an aquifer system.</title>
        <authorList>
            <person name="Anantharaman K."/>
            <person name="Brown C.T."/>
            <person name="Hug L.A."/>
            <person name="Sharon I."/>
            <person name="Castelle C.J."/>
            <person name="Probst A.J."/>
            <person name="Thomas B.C."/>
            <person name="Singh A."/>
            <person name="Wilkins M.J."/>
            <person name="Karaoz U."/>
            <person name="Brodie E.L."/>
            <person name="Williams K.H."/>
            <person name="Hubbard S.S."/>
            <person name="Banfield J.F."/>
        </authorList>
    </citation>
    <scope>NUCLEOTIDE SEQUENCE [LARGE SCALE GENOMIC DNA]</scope>
</reference>
<dbReference type="InterPro" id="IPR036866">
    <property type="entry name" value="RibonucZ/Hydroxyglut_hydro"/>
</dbReference>
<dbReference type="EMBL" id="MFAT01000045">
    <property type="protein sequence ID" value="OGD86091.1"/>
    <property type="molecule type" value="Genomic_DNA"/>
</dbReference>
<dbReference type="Gene3D" id="3.60.15.10">
    <property type="entry name" value="Ribonuclease Z/Hydroxyacylglutathione hydrolase-like"/>
    <property type="match status" value="1"/>
</dbReference>
<accession>A0A1F5G2I9</accession>
<dbReference type="Proteomes" id="UP000176317">
    <property type="component" value="Unassembled WGS sequence"/>
</dbReference>
<organism evidence="1 2">
    <name type="scientific">Candidatus Curtissbacteria bacterium RBG_13_35_7</name>
    <dbReference type="NCBI Taxonomy" id="1797705"/>
    <lineage>
        <taxon>Bacteria</taxon>
        <taxon>Candidatus Curtissiibacteriota</taxon>
    </lineage>
</organism>
<evidence type="ECO:0008006" key="3">
    <source>
        <dbReference type="Google" id="ProtNLM"/>
    </source>
</evidence>
<name>A0A1F5G2I9_9BACT</name>
<proteinExistence type="predicted"/>
<gene>
    <name evidence="1" type="ORF">A2164_04065</name>
</gene>
<dbReference type="PANTHER" id="PTHR42967:SF1">
    <property type="entry name" value="MBL FOLD METALLO-HYDROLASE"/>
    <property type="match status" value="1"/>
</dbReference>
<dbReference type="PANTHER" id="PTHR42967">
    <property type="entry name" value="METAL DEPENDENT HYDROLASE"/>
    <property type="match status" value="1"/>
</dbReference>
<dbReference type="SUPFAM" id="SSF56281">
    <property type="entry name" value="Metallo-hydrolase/oxidoreductase"/>
    <property type="match status" value="1"/>
</dbReference>